<evidence type="ECO:0000256" key="1">
    <source>
        <dbReference type="ARBA" id="ARBA00022723"/>
    </source>
</evidence>
<reference evidence="7" key="1">
    <citation type="submission" date="2022-11" db="EMBL/GenBank/DDBJ databases">
        <authorList>
            <person name="Petersen C."/>
        </authorList>
    </citation>
    <scope>NUCLEOTIDE SEQUENCE</scope>
    <source>
        <strain evidence="7">IBT 26290</strain>
    </source>
</reference>
<evidence type="ECO:0000313" key="8">
    <source>
        <dbReference type="Proteomes" id="UP001149163"/>
    </source>
</evidence>
<keyword evidence="1" id="KW-0479">Metal-binding</keyword>
<feature type="compositionally biased region" description="Pro residues" evidence="5">
    <location>
        <begin position="116"/>
        <end position="127"/>
    </location>
</feature>
<dbReference type="PANTHER" id="PTHR10782">
    <property type="entry name" value="ZINC FINGER MIZ DOMAIN-CONTAINING PROTEIN"/>
    <property type="match status" value="1"/>
</dbReference>
<accession>A0A9W9IFZ8</accession>
<reference evidence="7" key="2">
    <citation type="journal article" date="2023" name="IMA Fungus">
        <title>Comparative genomic study of the Penicillium genus elucidates a diverse pangenome and 15 lateral gene transfer events.</title>
        <authorList>
            <person name="Petersen C."/>
            <person name="Sorensen T."/>
            <person name="Nielsen M.R."/>
            <person name="Sondergaard T.E."/>
            <person name="Sorensen J.L."/>
            <person name="Fitzpatrick D.A."/>
            <person name="Frisvad J.C."/>
            <person name="Nielsen K.L."/>
        </authorList>
    </citation>
    <scope>NUCLEOTIDE SEQUENCE</scope>
    <source>
        <strain evidence="7">IBT 26290</strain>
    </source>
</reference>
<gene>
    <name evidence="7" type="ORF">N7482_000763</name>
</gene>
<feature type="region of interest" description="Disordered" evidence="5">
    <location>
        <begin position="642"/>
        <end position="742"/>
    </location>
</feature>
<feature type="region of interest" description="Disordered" evidence="5">
    <location>
        <begin position="1084"/>
        <end position="1128"/>
    </location>
</feature>
<evidence type="ECO:0000256" key="3">
    <source>
        <dbReference type="ARBA" id="ARBA00022833"/>
    </source>
</evidence>
<organism evidence="7 8">
    <name type="scientific">Penicillium canariense</name>
    <dbReference type="NCBI Taxonomy" id="189055"/>
    <lineage>
        <taxon>Eukaryota</taxon>
        <taxon>Fungi</taxon>
        <taxon>Dikarya</taxon>
        <taxon>Ascomycota</taxon>
        <taxon>Pezizomycotina</taxon>
        <taxon>Eurotiomycetes</taxon>
        <taxon>Eurotiomycetidae</taxon>
        <taxon>Eurotiales</taxon>
        <taxon>Aspergillaceae</taxon>
        <taxon>Penicillium</taxon>
    </lineage>
</organism>
<feature type="compositionally biased region" description="Low complexity" evidence="5">
    <location>
        <begin position="704"/>
        <end position="719"/>
    </location>
</feature>
<dbReference type="RefSeq" id="XP_056546494.1">
    <property type="nucleotide sequence ID" value="XM_056682888.1"/>
</dbReference>
<dbReference type="GO" id="GO:0008270">
    <property type="term" value="F:zinc ion binding"/>
    <property type="evidence" value="ECO:0007669"/>
    <property type="project" value="UniProtKB-KW"/>
</dbReference>
<evidence type="ECO:0000259" key="6">
    <source>
        <dbReference type="PROSITE" id="PS51044"/>
    </source>
</evidence>
<dbReference type="Proteomes" id="UP001149163">
    <property type="component" value="Unassembled WGS sequence"/>
</dbReference>
<feature type="compositionally biased region" description="Low complexity" evidence="5">
    <location>
        <begin position="236"/>
        <end position="260"/>
    </location>
</feature>
<keyword evidence="3" id="KW-0862">Zinc</keyword>
<dbReference type="OrthoDB" id="27975at2759"/>
<feature type="compositionally biased region" description="Polar residues" evidence="5">
    <location>
        <begin position="691"/>
        <end position="703"/>
    </location>
</feature>
<dbReference type="InterPro" id="IPR008979">
    <property type="entry name" value="Galactose-bd-like_sf"/>
</dbReference>
<feature type="region of interest" description="Disordered" evidence="5">
    <location>
        <begin position="514"/>
        <end position="561"/>
    </location>
</feature>
<comment type="caution">
    <text evidence="7">The sequence shown here is derived from an EMBL/GenBank/DDBJ whole genome shotgun (WGS) entry which is preliminary data.</text>
</comment>
<feature type="region of interest" description="Disordered" evidence="5">
    <location>
        <begin position="37"/>
        <end position="290"/>
    </location>
</feature>
<dbReference type="AlphaFoldDB" id="A0A9W9IFZ8"/>
<dbReference type="GO" id="GO:0016925">
    <property type="term" value="P:protein sumoylation"/>
    <property type="evidence" value="ECO:0007669"/>
    <property type="project" value="TreeGrafter"/>
</dbReference>
<dbReference type="InterPro" id="IPR004181">
    <property type="entry name" value="Znf_MIZ"/>
</dbReference>
<feature type="region of interest" description="Disordered" evidence="5">
    <location>
        <begin position="1"/>
        <end position="20"/>
    </location>
</feature>
<dbReference type="InterPro" id="IPR013083">
    <property type="entry name" value="Znf_RING/FYVE/PHD"/>
</dbReference>
<proteinExistence type="predicted"/>
<name>A0A9W9IFZ8_9EURO</name>
<feature type="compositionally biased region" description="Polar residues" evidence="5">
    <location>
        <begin position="191"/>
        <end position="216"/>
    </location>
</feature>
<feature type="compositionally biased region" description="Low complexity" evidence="5">
    <location>
        <begin position="1090"/>
        <end position="1099"/>
    </location>
</feature>
<dbReference type="PROSITE" id="PS51044">
    <property type="entry name" value="ZF_SP_RING"/>
    <property type="match status" value="1"/>
</dbReference>
<keyword evidence="8" id="KW-1185">Reference proteome</keyword>
<dbReference type="GO" id="GO:0000785">
    <property type="term" value="C:chromatin"/>
    <property type="evidence" value="ECO:0007669"/>
    <property type="project" value="TreeGrafter"/>
</dbReference>
<feature type="compositionally biased region" description="Polar residues" evidence="5">
    <location>
        <begin position="535"/>
        <end position="556"/>
    </location>
</feature>
<protein>
    <recommendedName>
        <fullName evidence="6">SP-RING-type domain-containing protein</fullName>
    </recommendedName>
</protein>
<feature type="domain" description="SP-RING-type" evidence="6">
    <location>
        <begin position="974"/>
        <end position="1062"/>
    </location>
</feature>
<dbReference type="GO" id="GO:0061665">
    <property type="term" value="F:SUMO ligase activity"/>
    <property type="evidence" value="ECO:0007669"/>
    <property type="project" value="TreeGrafter"/>
</dbReference>
<dbReference type="Pfam" id="PF02891">
    <property type="entry name" value="zf-MIZ"/>
    <property type="match status" value="1"/>
</dbReference>
<keyword evidence="2 4" id="KW-0863">Zinc-finger</keyword>
<feature type="compositionally biased region" description="Pro residues" evidence="5">
    <location>
        <begin position="269"/>
        <end position="281"/>
    </location>
</feature>
<feature type="compositionally biased region" description="Polar residues" evidence="5">
    <location>
        <begin position="720"/>
        <end position="735"/>
    </location>
</feature>
<dbReference type="SUPFAM" id="SSF49785">
    <property type="entry name" value="Galactose-binding domain-like"/>
    <property type="match status" value="1"/>
</dbReference>
<feature type="compositionally biased region" description="Low complexity" evidence="5">
    <location>
        <begin position="655"/>
        <end position="683"/>
    </location>
</feature>
<evidence type="ECO:0000256" key="5">
    <source>
        <dbReference type="SAM" id="MobiDB-lite"/>
    </source>
</evidence>
<evidence type="ECO:0000256" key="2">
    <source>
        <dbReference type="ARBA" id="ARBA00022771"/>
    </source>
</evidence>
<dbReference type="Gene3D" id="3.30.40.10">
    <property type="entry name" value="Zinc/RING finger domain, C3HC4 (zinc finger)"/>
    <property type="match status" value="1"/>
</dbReference>
<evidence type="ECO:0000256" key="4">
    <source>
        <dbReference type="PROSITE-ProRule" id="PRU00452"/>
    </source>
</evidence>
<sequence>MTSRFQRPRPADQVEESNSTASLFLGGVRRNWMAAPALSPTVPTPSLCPPRDARPVAMAPPDPVTGTDSRISLDAPNRVNPNGSDCPPAELALLSPVTPGVNLQPASLDPPVDSEPGPPQTACPPSVPKAGSHPSPIVSPRPTTSTNELSVAAVAAPPAPDRPTAMGAVTAHLRSDGTATLRQPLNPPSPSSMSTQAPTGSPSGNTETPISASSGHRSAGPGPRSLQFTTGGIHAQSVQSPSLQVPSQTSQSPVGPSTSPADAPESHAPEPPPQQVIPTPPGSQDFNRPTSQDWIQWKHRSEALMNQARLCSRHLALPRAMLLTEACDHQDLFFLVLHQIFCELSRGYHRVLSRIPPLRQPLSQIGLERLEELLEPNANLPPVMLTAFCFFPRSVEDYIRTPWYQAIIEEFSRCLACLATRVSSLQTNMHRQLRSRGYPPLVAELKQEYDVKSPVLLSVIFSSICRHLYKDEHLESLRRIFQNDWLLTTGPGLDQSALAALIEQYRTIPMIFMQTAGPPRPQPSTASFAPPANGNRHSASNSPHLQSPTFSPTMSSGPRDRPLMTPAQGQLTHYQYPSEQIAQLNGQVPTRAWQMDQVAQAHMLQGQGQPVQPVQLQSVHQAQEQGQQAWMRPVLMVPQNQTAPLGYPVPTRVNSSSSSPPHSALGRPSQVSQRQDHQQQQQNPLPPWPSLTRSPAENRASQGLVQSQRSQSREQQVLSAQSASLPAVQVPQTQNSPSPSCSVPLLPPAGHRAPQVLQPNPMRIGLHQADLRDPVKLLLHRGLGGEMMQTELYQYLDGFLLNPTVIDLDTFKYTWDFLVSTRDRQCFPQYVDRGQGQRPARMYEPGCRTYRLRAIALPSSQKESAQRVWPTANTTWPSVFYVFVNGTELYVRRKVHNGKDLPLDITKYLHEGENKLTIHLLLGPDECKNFHYAFGIEIMEVSQLEQVLAKTRHASPSETRANIKDRLNPTTDDDELAIITDSLTVGLIDPFMAQIFNIPARSTNCTHIECFDLDTFINTRKSESGPGPMNDNWCCPICNADARPQSLIVDHFFVEVRDKLMMHGKLECTRAIQIRADGTWEAKITSDDASSSPSRSRFSNPPPSKKRTADIMADGAEELPRTKQEPSSVVHVREAMVIEIDE</sequence>
<dbReference type="EMBL" id="JAPQKN010000001">
    <property type="protein sequence ID" value="KAJ5174886.1"/>
    <property type="molecule type" value="Genomic_DNA"/>
</dbReference>
<evidence type="ECO:0000313" key="7">
    <source>
        <dbReference type="EMBL" id="KAJ5174886.1"/>
    </source>
</evidence>
<dbReference type="PANTHER" id="PTHR10782:SF4">
    <property type="entry name" value="TONALLI, ISOFORM E"/>
    <property type="match status" value="1"/>
</dbReference>
<dbReference type="GeneID" id="81422064"/>